<evidence type="ECO:0000256" key="3">
    <source>
        <dbReference type="ARBA" id="ARBA00023163"/>
    </source>
</evidence>
<name>A0ABT2JX25_9ACTN</name>
<gene>
    <name evidence="7" type="ORF">LHJ74_21405</name>
</gene>
<dbReference type="PROSITE" id="PS00552">
    <property type="entry name" value="HTH_MERR_1"/>
    <property type="match status" value="1"/>
</dbReference>
<dbReference type="InterPro" id="IPR009061">
    <property type="entry name" value="DNA-bd_dom_put_sf"/>
</dbReference>
<organism evidence="7 8">
    <name type="scientific">Streptomyces gossypii</name>
    <dbReference type="NCBI Taxonomy" id="2883101"/>
    <lineage>
        <taxon>Bacteria</taxon>
        <taxon>Bacillati</taxon>
        <taxon>Actinomycetota</taxon>
        <taxon>Actinomycetes</taxon>
        <taxon>Kitasatosporales</taxon>
        <taxon>Streptomycetaceae</taxon>
        <taxon>Streptomyces</taxon>
    </lineage>
</organism>
<reference evidence="7 8" key="1">
    <citation type="submission" date="2021-10" db="EMBL/GenBank/DDBJ databases">
        <title>Streptomyces gossypii sp. nov., isolated from soil collected from cotton field.</title>
        <authorList>
            <person name="Ge X."/>
            <person name="Chen X."/>
            <person name="Liu W."/>
        </authorList>
    </citation>
    <scope>NUCLEOTIDE SEQUENCE [LARGE SCALE GENOMIC DNA]</scope>
    <source>
        <strain evidence="7 8">N2-109</strain>
    </source>
</reference>
<feature type="domain" description="Thioredoxin" evidence="6">
    <location>
        <begin position="162"/>
        <end position="328"/>
    </location>
</feature>
<dbReference type="SUPFAM" id="SSF46955">
    <property type="entry name" value="Putative DNA-binding domain"/>
    <property type="match status" value="1"/>
</dbReference>
<feature type="region of interest" description="Disordered" evidence="4">
    <location>
        <begin position="109"/>
        <end position="175"/>
    </location>
</feature>
<dbReference type="InterPro" id="IPR013766">
    <property type="entry name" value="Thioredoxin_domain"/>
</dbReference>
<evidence type="ECO:0000256" key="4">
    <source>
        <dbReference type="SAM" id="MobiDB-lite"/>
    </source>
</evidence>
<dbReference type="Proteomes" id="UP001156389">
    <property type="component" value="Unassembled WGS sequence"/>
</dbReference>
<comment type="caution">
    <text evidence="7">The sequence shown here is derived from an EMBL/GenBank/DDBJ whole genome shotgun (WGS) entry which is preliminary data.</text>
</comment>
<keyword evidence="3" id="KW-0804">Transcription</keyword>
<evidence type="ECO:0000256" key="1">
    <source>
        <dbReference type="ARBA" id="ARBA00023015"/>
    </source>
</evidence>
<feature type="compositionally biased region" description="Pro residues" evidence="4">
    <location>
        <begin position="141"/>
        <end position="151"/>
    </location>
</feature>
<evidence type="ECO:0000259" key="6">
    <source>
        <dbReference type="PROSITE" id="PS51352"/>
    </source>
</evidence>
<dbReference type="SUPFAM" id="SSF52833">
    <property type="entry name" value="Thioredoxin-like"/>
    <property type="match status" value="1"/>
</dbReference>
<accession>A0ABT2JX25</accession>
<dbReference type="Gene3D" id="1.10.1660.10">
    <property type="match status" value="1"/>
</dbReference>
<dbReference type="InterPro" id="IPR000551">
    <property type="entry name" value="MerR-type_HTH_dom"/>
</dbReference>
<keyword evidence="8" id="KW-1185">Reference proteome</keyword>
<dbReference type="InterPro" id="IPR036249">
    <property type="entry name" value="Thioredoxin-like_sf"/>
</dbReference>
<proteinExistence type="predicted"/>
<dbReference type="PRINTS" id="PR00040">
    <property type="entry name" value="HTHMERR"/>
</dbReference>
<sequence length="332" mass="35768">MRAGDAAAAAGVTVKALRYYETLGLLRPARLRNGYRDYSDADVRVAAEVRALRSLGMSPEETRPFLACLREGHEAADDCPESLAAYQQKIDSLDVLIAGLSRSRERLAGQMRSAARRGFPPPFPDESPSTTEESDQMSETPPQPDPLPDALPAPVDDGAARHLPGRRLPALSLPSTDGEDVALEAVSSGRWVLFLYPLTGEPGRDMPRGWDEIPGARGCSQEACGFRDNLAALRASGAERVLALSSDLGEYQQSLVTRLHLPYPLLSDPGLSLAGALGLPTFEAHGKTLHRRLTMIVDGDRIAHVFYPVFPPDTHAAHVAEWLAANPPPVSA</sequence>
<dbReference type="PANTHER" id="PTHR30204:SF94">
    <property type="entry name" value="HEAVY METAL-DEPENDENT TRANSCRIPTIONAL REGULATOR HI_0293-RELATED"/>
    <property type="match status" value="1"/>
</dbReference>
<evidence type="ECO:0000259" key="5">
    <source>
        <dbReference type="PROSITE" id="PS50937"/>
    </source>
</evidence>
<evidence type="ECO:0000313" key="8">
    <source>
        <dbReference type="Proteomes" id="UP001156389"/>
    </source>
</evidence>
<dbReference type="EMBL" id="JAJAGO010000010">
    <property type="protein sequence ID" value="MCT2592431.1"/>
    <property type="molecule type" value="Genomic_DNA"/>
</dbReference>
<dbReference type="RefSeq" id="WP_260219756.1">
    <property type="nucleotide sequence ID" value="NZ_JAJAGO010000010.1"/>
</dbReference>
<dbReference type="PANTHER" id="PTHR30204">
    <property type="entry name" value="REDOX-CYCLING DRUG-SENSING TRANSCRIPTIONAL ACTIVATOR SOXR"/>
    <property type="match status" value="1"/>
</dbReference>
<keyword evidence="1" id="KW-0805">Transcription regulation</keyword>
<dbReference type="InterPro" id="IPR013740">
    <property type="entry name" value="Redoxin"/>
</dbReference>
<protein>
    <submittedName>
        <fullName evidence="7">Redoxin family protein</fullName>
    </submittedName>
</protein>
<dbReference type="InterPro" id="IPR047057">
    <property type="entry name" value="MerR_fam"/>
</dbReference>
<keyword evidence="2" id="KW-0238">DNA-binding</keyword>
<dbReference type="Gene3D" id="3.40.30.10">
    <property type="entry name" value="Glutaredoxin"/>
    <property type="match status" value="1"/>
</dbReference>
<evidence type="ECO:0000313" key="7">
    <source>
        <dbReference type="EMBL" id="MCT2592431.1"/>
    </source>
</evidence>
<dbReference type="SMART" id="SM00422">
    <property type="entry name" value="HTH_MERR"/>
    <property type="match status" value="1"/>
</dbReference>
<evidence type="ECO:0000256" key="2">
    <source>
        <dbReference type="ARBA" id="ARBA00023125"/>
    </source>
</evidence>
<dbReference type="PROSITE" id="PS50937">
    <property type="entry name" value="HTH_MERR_2"/>
    <property type="match status" value="1"/>
</dbReference>
<feature type="domain" description="HTH merR-type" evidence="5">
    <location>
        <begin position="1"/>
        <end position="68"/>
    </location>
</feature>
<dbReference type="Pfam" id="PF08534">
    <property type="entry name" value="Redoxin"/>
    <property type="match status" value="1"/>
</dbReference>
<dbReference type="CDD" id="cd03017">
    <property type="entry name" value="PRX_BCP"/>
    <property type="match status" value="1"/>
</dbReference>
<dbReference type="PROSITE" id="PS51352">
    <property type="entry name" value="THIOREDOXIN_2"/>
    <property type="match status" value="1"/>
</dbReference>
<dbReference type="Pfam" id="PF13411">
    <property type="entry name" value="MerR_1"/>
    <property type="match status" value="1"/>
</dbReference>